<sequence length="254" mass="25769">MQRADRIFSWLDRAFGIALAAALAGAALSAMPTGVRAESVKASGAVVSEARSVSAEFDAISVSGGIDLHVRQGAQQAVEAKAHANLLPYLETVVEGKTLMVRWKRGSQLRLHQSPTVDVTAVKLQSIASAGSSDVSIGALKTPQLVLAVSGSGDVNLESLAAEELTVKIAGSGNVKAGGGQVGKLQIKVSGSGDVQTEGLKADDVSISIAGSGDAKVHADKTLAVSIAGTGDVVYRGEAQVKSTVAGSGSVRKR</sequence>
<dbReference type="RefSeq" id="WP_173121797.1">
    <property type="nucleotide sequence ID" value="NZ_JABRWJ010000002.1"/>
</dbReference>
<dbReference type="PANTHER" id="PTHR39200">
    <property type="entry name" value="HYPOTHETICAL EXPORTED PROTEIN"/>
    <property type="match status" value="1"/>
</dbReference>
<keyword evidence="3" id="KW-1185">Reference proteome</keyword>
<evidence type="ECO:0000313" key="3">
    <source>
        <dbReference type="Proteomes" id="UP000737171"/>
    </source>
</evidence>
<gene>
    <name evidence="2" type="ORF">HLB44_06790</name>
</gene>
<evidence type="ECO:0000259" key="1">
    <source>
        <dbReference type="Pfam" id="PF10988"/>
    </source>
</evidence>
<dbReference type="Pfam" id="PF10988">
    <property type="entry name" value="DUF2807"/>
    <property type="match status" value="1"/>
</dbReference>
<organism evidence="2 3">
    <name type="scientific">Pseudaquabacterium terrae</name>
    <dbReference type="NCBI Taxonomy" id="2732868"/>
    <lineage>
        <taxon>Bacteria</taxon>
        <taxon>Pseudomonadati</taxon>
        <taxon>Pseudomonadota</taxon>
        <taxon>Betaproteobacteria</taxon>
        <taxon>Burkholderiales</taxon>
        <taxon>Sphaerotilaceae</taxon>
        <taxon>Pseudaquabacterium</taxon>
    </lineage>
</organism>
<dbReference type="InterPro" id="IPR021255">
    <property type="entry name" value="DUF2807"/>
</dbReference>
<accession>A0ABX2EDR5</accession>
<dbReference type="EMBL" id="JABRWJ010000002">
    <property type="protein sequence ID" value="NRF66685.1"/>
    <property type="molecule type" value="Genomic_DNA"/>
</dbReference>
<dbReference type="Proteomes" id="UP000737171">
    <property type="component" value="Unassembled WGS sequence"/>
</dbReference>
<evidence type="ECO:0000313" key="2">
    <source>
        <dbReference type="EMBL" id="NRF66685.1"/>
    </source>
</evidence>
<reference evidence="2 3" key="1">
    <citation type="submission" date="2020-05" db="EMBL/GenBank/DDBJ databases">
        <title>Aquincola sp. isolate from soil.</title>
        <authorList>
            <person name="Han J."/>
            <person name="Kim D.-U."/>
        </authorList>
    </citation>
    <scope>NUCLEOTIDE SEQUENCE [LARGE SCALE GENOMIC DNA]</scope>
    <source>
        <strain evidence="2 3">S2</strain>
    </source>
</reference>
<proteinExistence type="predicted"/>
<protein>
    <submittedName>
        <fullName evidence="2">DUF2807 domain-containing protein</fullName>
    </submittedName>
</protein>
<dbReference type="PANTHER" id="PTHR39200:SF1">
    <property type="entry name" value="AUTO-TRANSPORTER ADHESIN HEAD GIN DOMAIN-CONTAINING PROTEIN-RELATED"/>
    <property type="match status" value="1"/>
</dbReference>
<feature type="domain" description="Putative auto-transporter adhesin head GIN" evidence="1">
    <location>
        <begin position="56"/>
        <end position="239"/>
    </location>
</feature>
<name>A0ABX2EDR5_9BURK</name>
<dbReference type="Gene3D" id="2.160.20.120">
    <property type="match status" value="1"/>
</dbReference>
<comment type="caution">
    <text evidence="2">The sequence shown here is derived from an EMBL/GenBank/DDBJ whole genome shotgun (WGS) entry which is preliminary data.</text>
</comment>